<dbReference type="InterPro" id="IPR013324">
    <property type="entry name" value="RNA_pol_sigma_r3/r4-like"/>
</dbReference>
<dbReference type="GO" id="GO:0006352">
    <property type="term" value="P:DNA-templated transcription initiation"/>
    <property type="evidence" value="ECO:0007669"/>
    <property type="project" value="InterPro"/>
</dbReference>
<comment type="caution">
    <text evidence="8">The sequence shown here is derived from an EMBL/GenBank/DDBJ whole genome shotgun (WGS) entry which is preliminary data.</text>
</comment>
<dbReference type="EMBL" id="AKKV01000042">
    <property type="protein sequence ID" value="EIT83920.1"/>
    <property type="molecule type" value="Genomic_DNA"/>
</dbReference>
<dbReference type="SUPFAM" id="SSF88946">
    <property type="entry name" value="Sigma2 domain of RNA polymerase sigma factors"/>
    <property type="match status" value="1"/>
</dbReference>
<dbReference type="EC" id="2.7.7.6" evidence="8"/>
<evidence type="ECO:0000256" key="5">
    <source>
        <dbReference type="ARBA" id="ARBA00023163"/>
    </source>
</evidence>
<feature type="domain" description="RNA polymerase sigma-70 region 2" evidence="6">
    <location>
        <begin position="6"/>
        <end position="73"/>
    </location>
</feature>
<dbReference type="Proteomes" id="UP000004080">
    <property type="component" value="Unassembled WGS sequence"/>
</dbReference>
<comment type="similarity">
    <text evidence="1">Belongs to the sigma-70 factor family. ECF subfamily.</text>
</comment>
<accession>I8UAE7</accession>
<dbReference type="NCBIfam" id="TIGR02937">
    <property type="entry name" value="sigma70-ECF"/>
    <property type="match status" value="1"/>
</dbReference>
<evidence type="ECO:0000256" key="1">
    <source>
        <dbReference type="ARBA" id="ARBA00010641"/>
    </source>
</evidence>
<dbReference type="PANTHER" id="PTHR43133">
    <property type="entry name" value="RNA POLYMERASE ECF-TYPE SIGMA FACTO"/>
    <property type="match status" value="1"/>
</dbReference>
<dbReference type="AlphaFoldDB" id="I8UAE7"/>
<feature type="domain" description="RNA polymerase sigma factor 70 region 4 type 2" evidence="7">
    <location>
        <begin position="105"/>
        <end position="152"/>
    </location>
</feature>
<dbReference type="SUPFAM" id="SSF88659">
    <property type="entry name" value="Sigma3 and sigma4 domains of RNA polymerase sigma factors"/>
    <property type="match status" value="1"/>
</dbReference>
<dbReference type="InterPro" id="IPR014284">
    <property type="entry name" value="RNA_pol_sigma-70_dom"/>
</dbReference>
<dbReference type="InterPro" id="IPR007627">
    <property type="entry name" value="RNA_pol_sigma70_r2"/>
</dbReference>
<evidence type="ECO:0000256" key="3">
    <source>
        <dbReference type="ARBA" id="ARBA00023082"/>
    </source>
</evidence>
<dbReference type="Gene3D" id="1.10.1740.10">
    <property type="match status" value="1"/>
</dbReference>
<dbReference type="OrthoDB" id="9783788at2"/>
<organism evidence="8 9">
    <name type="scientific">Fictibacillus macauensis ZFHKF-1</name>
    <dbReference type="NCBI Taxonomy" id="1196324"/>
    <lineage>
        <taxon>Bacteria</taxon>
        <taxon>Bacillati</taxon>
        <taxon>Bacillota</taxon>
        <taxon>Bacilli</taxon>
        <taxon>Bacillales</taxon>
        <taxon>Fictibacillaceae</taxon>
        <taxon>Fictibacillus</taxon>
    </lineage>
</organism>
<evidence type="ECO:0000259" key="7">
    <source>
        <dbReference type="Pfam" id="PF08281"/>
    </source>
</evidence>
<evidence type="ECO:0000313" key="9">
    <source>
        <dbReference type="Proteomes" id="UP000004080"/>
    </source>
</evidence>
<name>I8UAE7_9BACL</name>
<keyword evidence="5" id="KW-0804">Transcription</keyword>
<dbReference type="Pfam" id="PF08281">
    <property type="entry name" value="Sigma70_r4_2"/>
    <property type="match status" value="1"/>
</dbReference>
<sequence length="158" mass="18208">MEFETLAEQFEPLIKSQIRKLGVARQFEEYYQIGLIALWQASTRFKEEKGDFGPFAYQTVRGMMLSHLRNERKHQQETTLTAEQADAISAPSVSMPSDLEEWSYYLAQLTANQQQWVIKKIIYGMKESEIAEAAGVTIGAVKSWRRQALTHLRKLLHA</sequence>
<keyword evidence="3" id="KW-0731">Sigma factor</keyword>
<dbReference type="InterPro" id="IPR036388">
    <property type="entry name" value="WH-like_DNA-bd_sf"/>
</dbReference>
<dbReference type="eggNOG" id="COG1595">
    <property type="taxonomic scope" value="Bacteria"/>
</dbReference>
<dbReference type="PANTHER" id="PTHR43133:SF8">
    <property type="entry name" value="RNA POLYMERASE SIGMA FACTOR HI_1459-RELATED"/>
    <property type="match status" value="1"/>
</dbReference>
<dbReference type="InterPro" id="IPR013325">
    <property type="entry name" value="RNA_pol_sigma_r2"/>
</dbReference>
<evidence type="ECO:0000256" key="4">
    <source>
        <dbReference type="ARBA" id="ARBA00023125"/>
    </source>
</evidence>
<gene>
    <name evidence="8" type="ORF">A374_17834</name>
</gene>
<evidence type="ECO:0000313" key="8">
    <source>
        <dbReference type="EMBL" id="EIT83920.1"/>
    </source>
</evidence>
<dbReference type="GO" id="GO:0003899">
    <property type="term" value="F:DNA-directed RNA polymerase activity"/>
    <property type="evidence" value="ECO:0007669"/>
    <property type="project" value="UniProtKB-EC"/>
</dbReference>
<dbReference type="GO" id="GO:0003677">
    <property type="term" value="F:DNA binding"/>
    <property type="evidence" value="ECO:0007669"/>
    <property type="project" value="UniProtKB-KW"/>
</dbReference>
<keyword evidence="2" id="KW-0805">Transcription regulation</keyword>
<proteinExistence type="inferred from homology"/>
<protein>
    <submittedName>
        <fullName evidence="8">RNA polymerase factor sigma-70</fullName>
        <ecNumber evidence="8">2.7.7.6</ecNumber>
    </submittedName>
</protein>
<dbReference type="Pfam" id="PF04542">
    <property type="entry name" value="Sigma70_r2"/>
    <property type="match status" value="1"/>
</dbReference>
<evidence type="ECO:0000259" key="6">
    <source>
        <dbReference type="Pfam" id="PF04542"/>
    </source>
</evidence>
<keyword evidence="9" id="KW-1185">Reference proteome</keyword>
<keyword evidence="4" id="KW-0238">DNA-binding</keyword>
<dbReference type="InterPro" id="IPR039425">
    <property type="entry name" value="RNA_pol_sigma-70-like"/>
</dbReference>
<reference evidence="8 9" key="1">
    <citation type="journal article" date="2012" name="J. Bacteriol.">
        <title>Genome of Bacillus macauensis ZFHKF-1, a Long-Chain-Forming Bacterium.</title>
        <authorList>
            <person name="Cai L."/>
            <person name="Zhang T."/>
        </authorList>
    </citation>
    <scope>NUCLEOTIDE SEQUENCE [LARGE SCALE GENOMIC DNA]</scope>
    <source>
        <strain evidence="8 9">ZFHKF-1</strain>
    </source>
</reference>
<evidence type="ECO:0000256" key="2">
    <source>
        <dbReference type="ARBA" id="ARBA00023015"/>
    </source>
</evidence>
<dbReference type="Gene3D" id="1.10.10.10">
    <property type="entry name" value="Winged helix-like DNA-binding domain superfamily/Winged helix DNA-binding domain"/>
    <property type="match status" value="1"/>
</dbReference>
<dbReference type="PATRIC" id="fig|1196324.3.peg.3639"/>
<keyword evidence="8" id="KW-0548">Nucleotidyltransferase</keyword>
<keyword evidence="8" id="KW-0808">Transferase</keyword>
<dbReference type="GO" id="GO:0016987">
    <property type="term" value="F:sigma factor activity"/>
    <property type="evidence" value="ECO:0007669"/>
    <property type="project" value="UniProtKB-KW"/>
</dbReference>
<dbReference type="STRING" id="1196324.A374_17834"/>
<dbReference type="InterPro" id="IPR013249">
    <property type="entry name" value="RNA_pol_sigma70_r4_t2"/>
</dbReference>
<dbReference type="RefSeq" id="WP_007203636.1">
    <property type="nucleotide sequence ID" value="NZ_AKKV01000042.1"/>
</dbReference>